<evidence type="ECO:0000313" key="4">
    <source>
        <dbReference type="Proteomes" id="UP000614272"/>
    </source>
</evidence>
<organism evidence="3 4">
    <name type="scientific">Lacimicrobium alkaliphilum</name>
    <dbReference type="NCBI Taxonomy" id="1526571"/>
    <lineage>
        <taxon>Bacteria</taxon>
        <taxon>Pseudomonadati</taxon>
        <taxon>Pseudomonadota</taxon>
        <taxon>Gammaproteobacteria</taxon>
        <taxon>Alteromonadales</taxon>
        <taxon>Alteromonadaceae</taxon>
        <taxon>Lacimicrobium</taxon>
    </lineage>
</organism>
<comment type="caution">
    <text evidence="3">The sequence shown here is derived from an EMBL/GenBank/DDBJ whole genome shotgun (WGS) entry which is preliminary data.</text>
</comment>
<accession>A0ABQ1RBK9</accession>
<dbReference type="RefSeq" id="WP_099034278.1">
    <property type="nucleotide sequence ID" value="NZ_BMGJ01000006.1"/>
</dbReference>
<name>A0ABQ1RBK9_9ALTE</name>
<reference evidence="4" key="1">
    <citation type="journal article" date="2019" name="Int. J. Syst. Evol. Microbiol.">
        <title>The Global Catalogue of Microorganisms (GCM) 10K type strain sequencing project: providing services to taxonomists for standard genome sequencing and annotation.</title>
        <authorList>
            <consortium name="The Broad Institute Genomics Platform"/>
            <consortium name="The Broad Institute Genome Sequencing Center for Infectious Disease"/>
            <person name="Wu L."/>
            <person name="Ma J."/>
        </authorList>
    </citation>
    <scope>NUCLEOTIDE SEQUENCE [LARGE SCALE GENOMIC DNA]</scope>
    <source>
        <strain evidence="4">CGMCC 1.12923</strain>
    </source>
</reference>
<evidence type="ECO:0000313" key="3">
    <source>
        <dbReference type="EMBL" id="GGD63017.1"/>
    </source>
</evidence>
<dbReference type="PROSITE" id="PS51257">
    <property type="entry name" value="PROKAR_LIPOPROTEIN"/>
    <property type="match status" value="1"/>
</dbReference>
<feature type="domain" description="Ice-binding protein C-terminal" evidence="2">
    <location>
        <begin position="175"/>
        <end position="195"/>
    </location>
</feature>
<dbReference type="Pfam" id="PF07589">
    <property type="entry name" value="PEP-CTERM"/>
    <property type="match status" value="1"/>
</dbReference>
<dbReference type="Proteomes" id="UP000614272">
    <property type="component" value="Unassembled WGS sequence"/>
</dbReference>
<feature type="chain" id="PRO_5046023051" description="Ice-binding protein C-terminal domain-containing protein" evidence="1">
    <location>
        <begin position="20"/>
        <end position="207"/>
    </location>
</feature>
<dbReference type="EMBL" id="BMGJ01000006">
    <property type="protein sequence ID" value="GGD63017.1"/>
    <property type="molecule type" value="Genomic_DNA"/>
</dbReference>
<feature type="signal peptide" evidence="1">
    <location>
        <begin position="1"/>
        <end position="19"/>
    </location>
</feature>
<keyword evidence="4" id="KW-1185">Reference proteome</keyword>
<dbReference type="InterPro" id="IPR013424">
    <property type="entry name" value="Ice-binding_C"/>
</dbReference>
<evidence type="ECO:0000259" key="2">
    <source>
        <dbReference type="Pfam" id="PF07589"/>
    </source>
</evidence>
<protein>
    <recommendedName>
        <fullName evidence="2">Ice-binding protein C-terminal domain-containing protein</fullName>
    </recommendedName>
</protein>
<sequence>MKKLVMAMMLFGFSCITQAGLITDIAGNLLGATNVEVDGNLFDVAFEDGTCIDVFSGCDDNADFTFNTQSAAIAASWALVNQVFIGIFDTDTTRTNGCEDIHNFCWAYTPYDVNSVGQIEFHAATNGPEEYHDGVACCSTNDYIDLSLPYWDTATWAVWSVAGTDNNPDNEQGTTIPEPATLILFSMGLMVLVRRHSKSSFDCESSI</sequence>
<dbReference type="NCBIfam" id="TIGR02595">
    <property type="entry name" value="PEP_CTERM"/>
    <property type="match status" value="1"/>
</dbReference>
<keyword evidence="1" id="KW-0732">Signal</keyword>
<gene>
    <name evidence="3" type="ORF">GCM10011357_17890</name>
</gene>
<evidence type="ECO:0000256" key="1">
    <source>
        <dbReference type="SAM" id="SignalP"/>
    </source>
</evidence>
<proteinExistence type="predicted"/>